<evidence type="ECO:0000313" key="2">
    <source>
        <dbReference type="Proteomes" id="UP000091857"/>
    </source>
</evidence>
<reference evidence="2" key="1">
    <citation type="journal article" date="2016" name="Nat. Biotechnol.">
        <title>Sequencing wild and cultivated cassava and related species reveals extensive interspecific hybridization and genetic diversity.</title>
        <authorList>
            <person name="Bredeson J.V."/>
            <person name="Lyons J.B."/>
            <person name="Prochnik S.E."/>
            <person name="Wu G.A."/>
            <person name="Ha C.M."/>
            <person name="Edsinger-Gonzales E."/>
            <person name="Grimwood J."/>
            <person name="Schmutz J."/>
            <person name="Rabbi I.Y."/>
            <person name="Egesi C."/>
            <person name="Nauluvula P."/>
            <person name="Lebot V."/>
            <person name="Ndunguru J."/>
            <person name="Mkamilo G."/>
            <person name="Bart R.S."/>
            <person name="Setter T.L."/>
            <person name="Gleadow R.M."/>
            <person name="Kulakow P."/>
            <person name="Ferguson M.E."/>
            <person name="Rounsley S."/>
            <person name="Rokhsar D.S."/>
        </authorList>
    </citation>
    <scope>NUCLEOTIDE SEQUENCE [LARGE SCALE GENOMIC DNA]</scope>
    <source>
        <strain evidence="2">cv. AM560-2</strain>
    </source>
</reference>
<proteinExistence type="predicted"/>
<protein>
    <submittedName>
        <fullName evidence="1">Uncharacterized protein</fullName>
    </submittedName>
</protein>
<sequence length="192" mass="22546">MASNVHHPKKEDFDESPLKKSKIEDGFLDEGSAKEPKAEDKDNKEWIDYSDEYKRELLKKYKEDFAASEGFEHDYWPARMTCPSTWDWLTVGERIHLGDDIMCTEWVNDALDFAVRKENEKGANLEVVKAIIATTFQPFLYYITFEAKDLTTKETKEYQTRVVWDPFTRSDADADVEIFRLRKDKKEESLVP</sequence>
<dbReference type="EMBL" id="CM004387">
    <property type="protein sequence ID" value="KAG8661359.1"/>
    <property type="molecule type" value="Genomic_DNA"/>
</dbReference>
<dbReference type="Proteomes" id="UP000091857">
    <property type="component" value="Chromosome 1"/>
</dbReference>
<comment type="caution">
    <text evidence="1">The sequence shown here is derived from an EMBL/GenBank/DDBJ whole genome shotgun (WGS) entry which is preliminary data.</text>
</comment>
<gene>
    <name evidence="1" type="ORF">MANES_01G000248v8</name>
</gene>
<accession>A0ACB7IAX8</accession>
<organism evidence="1 2">
    <name type="scientific">Manihot esculenta</name>
    <name type="common">Cassava</name>
    <name type="synonym">Jatropha manihot</name>
    <dbReference type="NCBI Taxonomy" id="3983"/>
    <lineage>
        <taxon>Eukaryota</taxon>
        <taxon>Viridiplantae</taxon>
        <taxon>Streptophyta</taxon>
        <taxon>Embryophyta</taxon>
        <taxon>Tracheophyta</taxon>
        <taxon>Spermatophyta</taxon>
        <taxon>Magnoliopsida</taxon>
        <taxon>eudicotyledons</taxon>
        <taxon>Gunneridae</taxon>
        <taxon>Pentapetalae</taxon>
        <taxon>rosids</taxon>
        <taxon>fabids</taxon>
        <taxon>Malpighiales</taxon>
        <taxon>Euphorbiaceae</taxon>
        <taxon>Crotonoideae</taxon>
        <taxon>Manihoteae</taxon>
        <taxon>Manihot</taxon>
    </lineage>
</organism>
<evidence type="ECO:0000313" key="1">
    <source>
        <dbReference type="EMBL" id="KAG8661359.1"/>
    </source>
</evidence>
<name>A0ACB7IAX8_MANES</name>
<keyword evidence="2" id="KW-1185">Reference proteome</keyword>